<evidence type="ECO:0008006" key="4">
    <source>
        <dbReference type="Google" id="ProtNLM"/>
    </source>
</evidence>
<protein>
    <recommendedName>
        <fullName evidence="4">DUF998 domain-containing protein</fullName>
    </recommendedName>
</protein>
<reference evidence="3" key="1">
    <citation type="journal article" date="2019" name="Int. J. Syst. Evol. Microbiol.">
        <title>The Global Catalogue of Microorganisms (GCM) 10K type strain sequencing project: providing services to taxonomists for standard genome sequencing and annotation.</title>
        <authorList>
            <consortium name="The Broad Institute Genomics Platform"/>
            <consortium name="The Broad Institute Genome Sequencing Center for Infectious Disease"/>
            <person name="Wu L."/>
            <person name="Ma J."/>
        </authorList>
    </citation>
    <scope>NUCLEOTIDE SEQUENCE [LARGE SCALE GENOMIC DNA]</scope>
    <source>
        <strain evidence="3">NBRC 108730</strain>
    </source>
</reference>
<evidence type="ECO:0000313" key="2">
    <source>
        <dbReference type="EMBL" id="GMA86403.1"/>
    </source>
</evidence>
<sequence>MRGLRLLAVGAPVVFTAAWLLLGLTLDGYSASRGTISALAAQGVPTRPWMTAALVLQGCGQAAAAVLARRRPRLPVVAVCLAVGGLGTLAVAAFPLSGSTAGLHAASATAAFGGLHLGVLAGALTSRVPRWLRLTAVGALAVALPDLAWFLAHLDSPAAWYGGSEKTFTTVLLGWCALLVVSLDPRPPRIGVRVRR</sequence>
<dbReference type="InterPro" id="IPR009339">
    <property type="entry name" value="DUF998"/>
</dbReference>
<keyword evidence="1" id="KW-0472">Membrane</keyword>
<comment type="caution">
    <text evidence="2">The sequence shown here is derived from an EMBL/GenBank/DDBJ whole genome shotgun (WGS) entry which is preliminary data.</text>
</comment>
<keyword evidence="1" id="KW-1133">Transmembrane helix</keyword>
<keyword evidence="3" id="KW-1185">Reference proteome</keyword>
<keyword evidence="1" id="KW-0812">Transmembrane</keyword>
<gene>
    <name evidence="2" type="ORF">GCM10025868_16530</name>
</gene>
<dbReference type="Pfam" id="PF06197">
    <property type="entry name" value="DUF998"/>
    <property type="match status" value="1"/>
</dbReference>
<evidence type="ECO:0000313" key="3">
    <source>
        <dbReference type="Proteomes" id="UP001157017"/>
    </source>
</evidence>
<organism evidence="2 3">
    <name type="scientific">Angustibacter aerolatus</name>
    <dbReference type="NCBI Taxonomy" id="1162965"/>
    <lineage>
        <taxon>Bacteria</taxon>
        <taxon>Bacillati</taxon>
        <taxon>Actinomycetota</taxon>
        <taxon>Actinomycetes</taxon>
        <taxon>Kineosporiales</taxon>
        <taxon>Kineosporiaceae</taxon>
    </lineage>
</organism>
<feature type="transmembrane region" description="Helical" evidence="1">
    <location>
        <begin position="167"/>
        <end position="183"/>
    </location>
</feature>
<evidence type="ECO:0000256" key="1">
    <source>
        <dbReference type="SAM" id="Phobius"/>
    </source>
</evidence>
<feature type="transmembrane region" description="Helical" evidence="1">
    <location>
        <begin position="131"/>
        <end position="152"/>
    </location>
</feature>
<name>A0ABQ6JG62_9ACTN</name>
<accession>A0ABQ6JG62</accession>
<feature type="transmembrane region" description="Helical" evidence="1">
    <location>
        <begin position="74"/>
        <end position="96"/>
    </location>
</feature>
<dbReference type="Proteomes" id="UP001157017">
    <property type="component" value="Unassembled WGS sequence"/>
</dbReference>
<dbReference type="EMBL" id="BSUZ01000001">
    <property type="protein sequence ID" value="GMA86403.1"/>
    <property type="molecule type" value="Genomic_DNA"/>
</dbReference>
<feature type="transmembrane region" description="Helical" evidence="1">
    <location>
        <begin position="48"/>
        <end position="67"/>
    </location>
</feature>
<feature type="transmembrane region" description="Helical" evidence="1">
    <location>
        <begin position="102"/>
        <end position="124"/>
    </location>
</feature>
<proteinExistence type="predicted"/>